<proteinExistence type="predicted"/>
<dbReference type="PANTHER" id="PTHR32063">
    <property type="match status" value="1"/>
</dbReference>
<feature type="transmembrane region" description="Helical" evidence="2">
    <location>
        <begin position="861"/>
        <end position="884"/>
    </location>
</feature>
<evidence type="ECO:0000256" key="2">
    <source>
        <dbReference type="SAM" id="Phobius"/>
    </source>
</evidence>
<keyword evidence="2" id="KW-0812">Transmembrane</keyword>
<dbReference type="Gene3D" id="3.30.2090.10">
    <property type="entry name" value="Multidrug efflux transporter AcrB TolC docking domain, DN and DC subdomains"/>
    <property type="match status" value="2"/>
</dbReference>
<sequence length="1056" mass="116183">MNGVIGWFVRNSKAANLLMVMIFIGGIFGVLNVGREVFPSGESSTVAVDISYPGAGPAEVEQQVTVRVEQALTDIKGIKEVNSFSRRSHSTVRVEAMEGYDELRLLNDIKVKVDSINTFPADIERPVVAMAEWEMEMMHIALGGDVSERLLKETAVNLRDRLMLLTGVRQVVIWGERADEMSIEVSEVDLRRYNLSFDDVANAVQRSSLDLPAGTIRSDRGDIQVQTRGQAYTAYEFGQIPVLSRPDGTVLLLRDVATIRDGFEEEGSVIRFNGKPAMNLRVLQGEPLDVVATAERVRAFVEEVRDELPPGVQLEIWSDNSTLYADRMGLLLKNAIGGLLLVFLLLMLFLRPALAVWVTVGIATAFMGALWLLPLTGVTLNMLSLFAFLLILGIVVDDAIIVGESVHAAHDQGLRGLAAAEAGVKQVSKPVIFAVVSTMVFFVQFLFLPGGAASQALTLGAVVLLCLLFSLVESLLILPAHLASLQPEKPATSAVGRKLQALRARFAGGLSAANRRYYQPLLTKTLDNSRVTVMVFFFALLTAVFIYKEGYLKTSFMPDVPSDMLQLRASMTPGESFEEAERVMKQFVAAADRLERDEEMLAKNGGPFLRNSIMFLWRGNIYVNLQLVPGEEREVSPKELALRWRDYIGDLPGNVEDMNIVSTINNSGPGMALQLSTGSGDMAELRRAADAVKAKLASYEGLYDVRDNLSSARQDIEIQLKPYAANMGVTLGDVARQVRQGFYGEEVQRIPRGSEDVRVMVRYPQEERAGEDQIHRVRIRTSEGEIPFNAVADAVYVPGYTTIRRNDRERSLRITAEIEPGTTESFQVLEDLRKTAFPQWEREFPGFSLKTAGQMREQREFVIALLVGFIVSVCVIYALLAIAFRSYSQPLLILTAVPFGFFGGIVGHLITGYDISLMSMLGFLAAAGVVVNDNLVLMDRINQLRDRGMAVLDAVKQAGTDRFRPIILTSITTFVGLVPIMFERSLQAKFLIPMVVSLAFGVLFATAVTLILVPNLYKVIEIVREKVHGPRQAVNESGAVNGGEGSGQLSAPVENA</sequence>
<dbReference type="SUPFAM" id="SSF82693">
    <property type="entry name" value="Multidrug efflux transporter AcrB pore domain, PN1, PN2, PC1 and PC2 subdomains"/>
    <property type="match status" value="2"/>
</dbReference>
<dbReference type="Gene3D" id="3.30.70.1320">
    <property type="entry name" value="Multidrug efflux transporter AcrB pore domain like"/>
    <property type="match status" value="1"/>
</dbReference>
<dbReference type="InterPro" id="IPR027463">
    <property type="entry name" value="AcrB_DN_DC_subdom"/>
</dbReference>
<keyword evidence="2" id="KW-1133">Transmembrane helix</keyword>
<feature type="transmembrane region" description="Helical" evidence="2">
    <location>
        <begin position="431"/>
        <end position="449"/>
    </location>
</feature>
<evidence type="ECO:0000313" key="4">
    <source>
        <dbReference type="Proteomes" id="UP001408594"/>
    </source>
</evidence>
<dbReference type="EMBL" id="BAABRT010000013">
    <property type="protein sequence ID" value="GAA5525264.1"/>
    <property type="molecule type" value="Genomic_DNA"/>
</dbReference>
<dbReference type="Proteomes" id="UP001408594">
    <property type="component" value="Unassembled WGS sequence"/>
</dbReference>
<comment type="caution">
    <text evidence="3">The sequence shown here is derived from an EMBL/GenBank/DDBJ whole genome shotgun (WGS) entry which is preliminary data.</text>
</comment>
<dbReference type="SUPFAM" id="SSF82714">
    <property type="entry name" value="Multidrug efflux transporter AcrB TolC docking domain, DN and DC subdomains"/>
    <property type="match status" value="2"/>
</dbReference>
<dbReference type="PANTHER" id="PTHR32063:SF33">
    <property type="entry name" value="RND SUPERFAMILY EFFLUX PUMP PERMEASE COMPONENT"/>
    <property type="match status" value="1"/>
</dbReference>
<feature type="transmembrane region" description="Helical" evidence="2">
    <location>
        <begin position="456"/>
        <end position="478"/>
    </location>
</feature>
<feature type="transmembrane region" description="Helical" evidence="2">
    <location>
        <begin position="380"/>
        <end position="402"/>
    </location>
</feature>
<feature type="transmembrane region" description="Helical" evidence="2">
    <location>
        <begin position="14"/>
        <end position="34"/>
    </location>
</feature>
<evidence type="ECO:0000256" key="1">
    <source>
        <dbReference type="SAM" id="MobiDB-lite"/>
    </source>
</evidence>
<name>A0ABP9WQG5_9GAMM</name>
<dbReference type="Gene3D" id="1.20.1640.10">
    <property type="entry name" value="Multidrug efflux transporter AcrB transmembrane domain"/>
    <property type="match status" value="2"/>
</dbReference>
<evidence type="ECO:0000313" key="3">
    <source>
        <dbReference type="EMBL" id="GAA5525264.1"/>
    </source>
</evidence>
<accession>A0ABP9WQG5</accession>
<feature type="transmembrane region" description="Helical" evidence="2">
    <location>
        <begin position="994"/>
        <end position="1017"/>
    </location>
</feature>
<organism evidence="3 4">
    <name type="scientific">Microbulbifer aestuariivivens</name>
    <dbReference type="NCBI Taxonomy" id="1908308"/>
    <lineage>
        <taxon>Bacteria</taxon>
        <taxon>Pseudomonadati</taxon>
        <taxon>Pseudomonadota</taxon>
        <taxon>Gammaproteobacteria</taxon>
        <taxon>Cellvibrionales</taxon>
        <taxon>Microbulbiferaceae</taxon>
        <taxon>Microbulbifer</taxon>
    </lineage>
</organism>
<dbReference type="PRINTS" id="PR00702">
    <property type="entry name" value="ACRIFLAVINRP"/>
</dbReference>
<feature type="transmembrane region" description="Helical" evidence="2">
    <location>
        <begin position="529"/>
        <end position="547"/>
    </location>
</feature>
<dbReference type="RefSeq" id="WP_345550820.1">
    <property type="nucleotide sequence ID" value="NZ_BAABRT010000013.1"/>
</dbReference>
<dbReference type="SUPFAM" id="SSF82866">
    <property type="entry name" value="Multidrug efflux transporter AcrB transmembrane domain"/>
    <property type="match status" value="2"/>
</dbReference>
<feature type="region of interest" description="Disordered" evidence="1">
    <location>
        <begin position="1034"/>
        <end position="1056"/>
    </location>
</feature>
<feature type="transmembrane region" description="Helical" evidence="2">
    <location>
        <begin position="890"/>
        <end position="910"/>
    </location>
</feature>
<dbReference type="Gene3D" id="3.30.70.1430">
    <property type="entry name" value="Multidrug efflux transporter AcrB pore domain"/>
    <property type="match status" value="2"/>
</dbReference>
<feature type="transmembrane region" description="Helical" evidence="2">
    <location>
        <begin position="330"/>
        <end position="349"/>
    </location>
</feature>
<gene>
    <name evidence="3" type="primary">czcA_3</name>
    <name evidence="3" type="ORF">Maes01_01829</name>
</gene>
<keyword evidence="2" id="KW-0472">Membrane</keyword>
<dbReference type="Pfam" id="PF00873">
    <property type="entry name" value="ACR_tran"/>
    <property type="match status" value="1"/>
</dbReference>
<dbReference type="InterPro" id="IPR001036">
    <property type="entry name" value="Acrflvin-R"/>
</dbReference>
<reference evidence="3 4" key="1">
    <citation type="submission" date="2024-02" db="EMBL/GenBank/DDBJ databases">
        <title>Microbulbifer aestuariivivens NBRC 112533.</title>
        <authorList>
            <person name="Ichikawa N."/>
            <person name="Katano-Makiyama Y."/>
            <person name="Hidaka K."/>
        </authorList>
    </citation>
    <scope>NUCLEOTIDE SEQUENCE [LARGE SCALE GENOMIC DNA]</scope>
    <source>
        <strain evidence="3 4">NBRC 112533</strain>
    </source>
</reference>
<keyword evidence="4" id="KW-1185">Reference proteome</keyword>
<dbReference type="Gene3D" id="3.30.70.1440">
    <property type="entry name" value="Multidrug efflux transporter AcrB pore domain"/>
    <property type="match status" value="1"/>
</dbReference>
<feature type="transmembrane region" description="Helical" evidence="2">
    <location>
        <begin position="963"/>
        <end position="982"/>
    </location>
</feature>
<feature type="transmembrane region" description="Helical" evidence="2">
    <location>
        <begin position="355"/>
        <end position="373"/>
    </location>
</feature>
<protein>
    <submittedName>
        <fullName evidence="3">Cobalt-zinc-cadmium resistance protein CzcA</fullName>
    </submittedName>
</protein>